<proteinExistence type="predicted"/>
<feature type="signal peptide" evidence="1">
    <location>
        <begin position="1"/>
        <end position="19"/>
    </location>
</feature>
<dbReference type="AlphaFoldDB" id="A0AAE3SVW8"/>
<organism evidence="4 5">
    <name type="scientific">Ectorhizobium quercum</name>
    <dbReference type="NCBI Taxonomy" id="2965071"/>
    <lineage>
        <taxon>Bacteria</taxon>
        <taxon>Pseudomonadati</taxon>
        <taxon>Pseudomonadota</taxon>
        <taxon>Alphaproteobacteria</taxon>
        <taxon>Hyphomicrobiales</taxon>
        <taxon>Rhizobiaceae</taxon>
        <taxon>Ectorhizobium</taxon>
    </lineage>
</organism>
<dbReference type="RefSeq" id="WP_306410134.1">
    <property type="nucleotide sequence ID" value="NZ_JANFPI010000001.1"/>
</dbReference>
<sequence>MRALTLLVSFLLFPALADAGISGWAENPGARMRIVVLPPDADGHIRGALEIEPTAGWITYWREPGDAGTPPQITIAPESGLSLDALRFPPPKTFRQNGVRDIGYDGPVALPFTLKGNAKTGTLKASAFIGICKEICIPFQAEFEVPLQGAGSEAEAVVQKAEARLPEAPSADFFASKPRIGADGRTVTVPVRLPEAGDWPAFYLTGPEGYVYLDPSLEQGGKSDTYAIFRVEELPRGYTLSGKTWTLLAVSGQRAMETPLVFD</sequence>
<evidence type="ECO:0000313" key="5">
    <source>
        <dbReference type="Proteomes" id="UP001208771"/>
    </source>
</evidence>
<reference evidence="4" key="1">
    <citation type="submission" date="2022-07" db="EMBL/GenBank/DDBJ databases">
        <title>Ectorhizobium quercum gen.nov., sp. nov.</title>
        <authorList>
            <person name="Ma T."/>
            <person name="Li Y."/>
        </authorList>
    </citation>
    <scope>NUCLEOTIDE SEQUENCE</scope>
    <source>
        <strain evidence="4">BDR2-2</strain>
    </source>
</reference>
<accession>A0AAE3SVW8</accession>
<evidence type="ECO:0000313" key="4">
    <source>
        <dbReference type="EMBL" id="MCX8998572.1"/>
    </source>
</evidence>
<comment type="caution">
    <text evidence="4">The sequence shown here is derived from an EMBL/GenBank/DDBJ whole genome shotgun (WGS) entry which is preliminary data.</text>
</comment>
<dbReference type="EMBL" id="JANFPI010000005">
    <property type="protein sequence ID" value="MCX8998572.1"/>
    <property type="molecule type" value="Genomic_DNA"/>
</dbReference>
<gene>
    <name evidence="3" type="ORF">NOF55_04645</name>
    <name evidence="4" type="ORF">NOF55_15780</name>
</gene>
<evidence type="ECO:0000259" key="2">
    <source>
        <dbReference type="Pfam" id="PF11412"/>
    </source>
</evidence>
<dbReference type="Pfam" id="PF11412">
    <property type="entry name" value="DsbD_N"/>
    <property type="match status" value="1"/>
</dbReference>
<dbReference type="InterPro" id="IPR028250">
    <property type="entry name" value="DsbDN"/>
</dbReference>
<evidence type="ECO:0000256" key="1">
    <source>
        <dbReference type="SAM" id="SignalP"/>
    </source>
</evidence>
<protein>
    <submittedName>
        <fullName evidence="4">Cytochrome C biogenesis protein</fullName>
    </submittedName>
</protein>
<evidence type="ECO:0000313" key="3">
    <source>
        <dbReference type="EMBL" id="MCX8996389.1"/>
    </source>
</evidence>
<dbReference type="Proteomes" id="UP001208771">
    <property type="component" value="Unassembled WGS sequence"/>
</dbReference>
<keyword evidence="1" id="KW-0732">Signal</keyword>
<feature type="domain" description="Thiol:disulfide interchange protein DsbD N-terminal" evidence="2">
    <location>
        <begin position="42"/>
        <end position="144"/>
    </location>
</feature>
<dbReference type="EMBL" id="JANFPI010000001">
    <property type="protein sequence ID" value="MCX8996389.1"/>
    <property type="molecule type" value="Genomic_DNA"/>
</dbReference>
<keyword evidence="5" id="KW-1185">Reference proteome</keyword>
<name>A0AAE3SVW8_9HYPH</name>
<feature type="chain" id="PRO_5042443138" evidence="1">
    <location>
        <begin position="20"/>
        <end position="263"/>
    </location>
</feature>